<accession>A0A1H8ZAL5</accession>
<feature type="transmembrane region" description="Helical" evidence="8">
    <location>
        <begin position="145"/>
        <end position="168"/>
    </location>
</feature>
<evidence type="ECO:0000256" key="8">
    <source>
        <dbReference type="RuleBase" id="RU363032"/>
    </source>
</evidence>
<feature type="transmembrane region" description="Helical" evidence="8">
    <location>
        <begin position="241"/>
        <end position="261"/>
    </location>
</feature>
<feature type="transmembrane region" description="Helical" evidence="8">
    <location>
        <begin position="69"/>
        <end position="96"/>
    </location>
</feature>
<feature type="transmembrane region" description="Helical" evidence="8">
    <location>
        <begin position="20"/>
        <end position="45"/>
    </location>
</feature>
<dbReference type="EMBL" id="FOEN01000001">
    <property type="protein sequence ID" value="SEP61464.1"/>
    <property type="molecule type" value="Genomic_DNA"/>
</dbReference>
<protein>
    <submittedName>
        <fullName evidence="10">Putative spermidine/putrescine transport system permease protein</fullName>
    </submittedName>
</protein>
<dbReference type="Proteomes" id="UP000198833">
    <property type="component" value="Unassembled WGS sequence"/>
</dbReference>
<evidence type="ECO:0000256" key="2">
    <source>
        <dbReference type="ARBA" id="ARBA00022448"/>
    </source>
</evidence>
<evidence type="ECO:0000256" key="1">
    <source>
        <dbReference type="ARBA" id="ARBA00004429"/>
    </source>
</evidence>
<evidence type="ECO:0000256" key="5">
    <source>
        <dbReference type="ARBA" id="ARBA00022692"/>
    </source>
</evidence>
<dbReference type="InterPro" id="IPR000515">
    <property type="entry name" value="MetI-like"/>
</dbReference>
<dbReference type="GO" id="GO:0055085">
    <property type="term" value="P:transmembrane transport"/>
    <property type="evidence" value="ECO:0007669"/>
    <property type="project" value="InterPro"/>
</dbReference>
<dbReference type="RefSeq" id="WP_092569866.1">
    <property type="nucleotide sequence ID" value="NZ_CP096206.2"/>
</dbReference>
<evidence type="ECO:0000256" key="4">
    <source>
        <dbReference type="ARBA" id="ARBA00022519"/>
    </source>
</evidence>
<dbReference type="PANTHER" id="PTHR43357">
    <property type="entry name" value="INNER MEMBRANE ABC TRANSPORTER PERMEASE PROTEIN YDCV"/>
    <property type="match status" value="1"/>
</dbReference>
<keyword evidence="4" id="KW-0997">Cell inner membrane</keyword>
<keyword evidence="2 8" id="KW-0813">Transport</keyword>
<dbReference type="Gene3D" id="1.10.3720.10">
    <property type="entry name" value="MetI-like"/>
    <property type="match status" value="1"/>
</dbReference>
<comment type="similarity">
    <text evidence="8">Belongs to the binding-protein-dependent transport system permease family.</text>
</comment>
<dbReference type="Pfam" id="PF00528">
    <property type="entry name" value="BPD_transp_1"/>
    <property type="match status" value="1"/>
</dbReference>
<dbReference type="STRING" id="89093.SAMN04488558_101200"/>
<name>A0A1H8ZAL5_9LACT</name>
<dbReference type="PANTHER" id="PTHR43357:SF4">
    <property type="entry name" value="INNER MEMBRANE ABC TRANSPORTER PERMEASE PROTEIN YDCV"/>
    <property type="match status" value="1"/>
</dbReference>
<dbReference type="SUPFAM" id="SSF161098">
    <property type="entry name" value="MetI-like"/>
    <property type="match status" value="1"/>
</dbReference>
<dbReference type="GO" id="GO:0005886">
    <property type="term" value="C:plasma membrane"/>
    <property type="evidence" value="ECO:0007669"/>
    <property type="project" value="UniProtKB-SubCell"/>
</dbReference>
<sequence length="277" mass="31263">MMSPRRFYYAIGPKKFFEFIFFAIFLLFFYGPLVNNLMIAFANIYRYPNVIPQEFGFEWWNFVLSQENLVSSIGTSLIVATITTIVSLIICLPAAYAIARYNFPGRKFFMFSFLLGNAFPKMGLYISMGIIFYKLKLMGTLPGVILVHMINTLMFMVWLPSGAFRAIHRQQEEAGRDVGASPFTVFRKITLPLAMPGIAVASMYTFLGSLEEAQGTLLVGFPEINTMATAMYGVIMQYPPTAGAVFALILMIPTLIFLRVFRKYISSDALGKGFQMK</sequence>
<feature type="transmembrane region" description="Helical" evidence="8">
    <location>
        <begin position="108"/>
        <end position="133"/>
    </location>
</feature>
<evidence type="ECO:0000313" key="11">
    <source>
        <dbReference type="Proteomes" id="UP000198833"/>
    </source>
</evidence>
<keyword evidence="5 8" id="KW-0812">Transmembrane</keyword>
<organism evidence="10 11">
    <name type="scientific">Ignavigranum ruoffiae</name>
    <dbReference type="NCBI Taxonomy" id="89093"/>
    <lineage>
        <taxon>Bacteria</taxon>
        <taxon>Bacillati</taxon>
        <taxon>Bacillota</taxon>
        <taxon>Bacilli</taxon>
        <taxon>Lactobacillales</taxon>
        <taxon>Aerococcaceae</taxon>
        <taxon>Ignavigranum</taxon>
    </lineage>
</organism>
<feature type="domain" description="ABC transmembrane type-1" evidence="9">
    <location>
        <begin position="73"/>
        <end position="261"/>
    </location>
</feature>
<keyword evidence="6 8" id="KW-1133">Transmembrane helix</keyword>
<proteinExistence type="inferred from homology"/>
<dbReference type="CDD" id="cd06261">
    <property type="entry name" value="TM_PBP2"/>
    <property type="match status" value="1"/>
</dbReference>
<keyword evidence="3" id="KW-1003">Cell membrane</keyword>
<evidence type="ECO:0000259" key="9">
    <source>
        <dbReference type="PROSITE" id="PS50928"/>
    </source>
</evidence>
<evidence type="ECO:0000256" key="7">
    <source>
        <dbReference type="ARBA" id="ARBA00023136"/>
    </source>
</evidence>
<dbReference type="OrthoDB" id="9782004at2"/>
<dbReference type="InterPro" id="IPR035906">
    <property type="entry name" value="MetI-like_sf"/>
</dbReference>
<dbReference type="AlphaFoldDB" id="A0A1H8ZAL5"/>
<evidence type="ECO:0000256" key="6">
    <source>
        <dbReference type="ARBA" id="ARBA00022989"/>
    </source>
</evidence>
<keyword evidence="7 8" id="KW-0472">Membrane</keyword>
<evidence type="ECO:0000313" key="10">
    <source>
        <dbReference type="EMBL" id="SEP61464.1"/>
    </source>
</evidence>
<dbReference type="PROSITE" id="PS50928">
    <property type="entry name" value="ABC_TM1"/>
    <property type="match status" value="1"/>
</dbReference>
<evidence type="ECO:0000256" key="3">
    <source>
        <dbReference type="ARBA" id="ARBA00022475"/>
    </source>
</evidence>
<feature type="transmembrane region" description="Helical" evidence="8">
    <location>
        <begin position="189"/>
        <end position="207"/>
    </location>
</feature>
<gene>
    <name evidence="10" type="ORF">SAMN04488558_101200</name>
</gene>
<comment type="subcellular location">
    <subcellularLocation>
        <location evidence="1">Cell inner membrane</location>
        <topology evidence="1">Multi-pass membrane protein</topology>
    </subcellularLocation>
    <subcellularLocation>
        <location evidence="8">Cell membrane</location>
        <topology evidence="8">Multi-pass membrane protein</topology>
    </subcellularLocation>
</comment>
<reference evidence="10 11" key="1">
    <citation type="submission" date="2016-10" db="EMBL/GenBank/DDBJ databases">
        <authorList>
            <person name="de Groot N.N."/>
        </authorList>
    </citation>
    <scope>NUCLEOTIDE SEQUENCE [LARGE SCALE GENOMIC DNA]</scope>
    <source>
        <strain evidence="10 11">DSM 15695</strain>
    </source>
</reference>
<keyword evidence="11" id="KW-1185">Reference proteome</keyword>